<organism evidence="1 2">
    <name type="scientific">Mycobacterium tuberculosis</name>
    <dbReference type="NCBI Taxonomy" id="1773"/>
    <lineage>
        <taxon>Bacteria</taxon>
        <taxon>Bacillati</taxon>
        <taxon>Actinomycetota</taxon>
        <taxon>Actinomycetes</taxon>
        <taxon>Mycobacteriales</taxon>
        <taxon>Mycobacteriaceae</taxon>
        <taxon>Mycobacterium</taxon>
        <taxon>Mycobacterium tuberculosis complex</taxon>
    </lineage>
</organism>
<name>A0A654ZS45_MYCTX</name>
<reference evidence="1 2" key="1">
    <citation type="submission" date="2015-03" db="EMBL/GenBank/DDBJ databases">
        <authorList>
            <consortium name="Pathogen Informatics"/>
        </authorList>
    </citation>
    <scope>NUCLEOTIDE SEQUENCE [LARGE SCALE GENOMIC DNA]</scope>
    <source>
        <strain evidence="1 2">Bir 185</strain>
    </source>
</reference>
<gene>
    <name evidence="1" type="ORF">ERS027659_01334</name>
</gene>
<evidence type="ECO:0000313" key="2">
    <source>
        <dbReference type="Proteomes" id="UP000050164"/>
    </source>
</evidence>
<sequence>MREKVDSGLTALVSLSFPSAPYILPPARIIAGIEASTITSLGEWKLEIPLAESTIASSGRCSWQRCRSSMISSRCDAGSDSILLYRSDKPLLTLTPKSSNSSWCLAKASL</sequence>
<proteinExistence type="predicted"/>
<dbReference type="AlphaFoldDB" id="A0A654ZS45"/>
<accession>A0A654ZS45</accession>
<protein>
    <submittedName>
        <fullName evidence="1">Uncharacterized protein</fullName>
    </submittedName>
</protein>
<dbReference type="EMBL" id="CNFT01000236">
    <property type="protein sequence ID" value="CKR40673.1"/>
    <property type="molecule type" value="Genomic_DNA"/>
</dbReference>
<evidence type="ECO:0000313" key="1">
    <source>
        <dbReference type="EMBL" id="CKR40673.1"/>
    </source>
</evidence>
<dbReference type="Proteomes" id="UP000050164">
    <property type="component" value="Unassembled WGS sequence"/>
</dbReference>